<feature type="domain" description="Methyltransferase" evidence="3">
    <location>
        <begin position="3"/>
        <end position="91"/>
    </location>
</feature>
<dbReference type="RefSeq" id="WP_380965830.1">
    <property type="nucleotide sequence ID" value="NZ_JBHTCO010000011.1"/>
</dbReference>
<proteinExistence type="predicted"/>
<protein>
    <submittedName>
        <fullName evidence="4">Class I SAM-dependent DNA methyltransferase</fullName>
    </submittedName>
</protein>
<evidence type="ECO:0000313" key="5">
    <source>
        <dbReference type="Proteomes" id="UP001596505"/>
    </source>
</evidence>
<dbReference type="GO" id="GO:0008168">
    <property type="term" value="F:methyltransferase activity"/>
    <property type="evidence" value="ECO:0007669"/>
    <property type="project" value="UniProtKB-KW"/>
</dbReference>
<dbReference type="InterPro" id="IPR029063">
    <property type="entry name" value="SAM-dependent_MTases_sf"/>
</dbReference>
<dbReference type="InterPro" id="IPR041698">
    <property type="entry name" value="Methyltransf_25"/>
</dbReference>
<keyword evidence="5" id="KW-1185">Reference proteome</keyword>
<keyword evidence="1 4" id="KW-0489">Methyltransferase</keyword>
<dbReference type="PANTHER" id="PTHR43861:SF1">
    <property type="entry name" value="TRANS-ACONITATE 2-METHYLTRANSFERASE"/>
    <property type="match status" value="1"/>
</dbReference>
<dbReference type="GO" id="GO:0032259">
    <property type="term" value="P:methylation"/>
    <property type="evidence" value="ECO:0007669"/>
    <property type="project" value="UniProtKB-KW"/>
</dbReference>
<sequence>MRTGEISLLLKKEGYDVSGVDLSEDMLAIAQEKAAGTNHAISLYQQDMRDFYLPDQFDMVIVCCDSLNYLNNMDEVKSTFKNVFDHLNDKGLFLFDVHSLHKINHLFHNHQFSLAEEDIAYIWECFPGEQPHSVFHELTFFRKKASGLYERFDETHYERTFPIDEYKKTLADTGFDILEVTADFTGEKPMPTSERIFFSVKK</sequence>
<dbReference type="Proteomes" id="UP001596505">
    <property type="component" value="Unassembled WGS sequence"/>
</dbReference>
<keyword evidence="2" id="KW-0808">Transferase</keyword>
<reference evidence="5" key="1">
    <citation type="journal article" date="2019" name="Int. J. Syst. Evol. Microbiol.">
        <title>The Global Catalogue of Microorganisms (GCM) 10K type strain sequencing project: providing services to taxonomists for standard genome sequencing and annotation.</title>
        <authorList>
            <consortium name="The Broad Institute Genomics Platform"/>
            <consortium name="The Broad Institute Genome Sequencing Center for Infectious Disease"/>
            <person name="Wu L."/>
            <person name="Ma J."/>
        </authorList>
    </citation>
    <scope>NUCLEOTIDE SEQUENCE [LARGE SCALE GENOMIC DNA]</scope>
    <source>
        <strain evidence="5">CGMCC 1.16305</strain>
    </source>
</reference>
<dbReference type="EMBL" id="JBHTCO010000011">
    <property type="protein sequence ID" value="MFC7393282.1"/>
    <property type="molecule type" value="Genomic_DNA"/>
</dbReference>
<organism evidence="4 5">
    <name type="scientific">Scopulibacillus cellulosilyticus</name>
    <dbReference type="NCBI Taxonomy" id="2665665"/>
    <lineage>
        <taxon>Bacteria</taxon>
        <taxon>Bacillati</taxon>
        <taxon>Bacillota</taxon>
        <taxon>Bacilli</taxon>
        <taxon>Bacillales</taxon>
        <taxon>Sporolactobacillaceae</taxon>
        <taxon>Scopulibacillus</taxon>
    </lineage>
</organism>
<dbReference type="Gene3D" id="2.20.25.110">
    <property type="entry name" value="S-adenosyl-L-methionine-dependent methyltransferases"/>
    <property type="match status" value="1"/>
</dbReference>
<gene>
    <name evidence="4" type="ORF">ACFQRG_09925</name>
</gene>
<dbReference type="Gene3D" id="3.40.50.150">
    <property type="entry name" value="Vaccinia Virus protein VP39"/>
    <property type="match status" value="1"/>
</dbReference>
<evidence type="ECO:0000313" key="4">
    <source>
        <dbReference type="EMBL" id="MFC7393282.1"/>
    </source>
</evidence>
<dbReference type="SUPFAM" id="SSF53335">
    <property type="entry name" value="S-adenosyl-L-methionine-dependent methyltransferases"/>
    <property type="match status" value="1"/>
</dbReference>
<comment type="caution">
    <text evidence="4">The sequence shown here is derived from an EMBL/GenBank/DDBJ whole genome shotgun (WGS) entry which is preliminary data.</text>
</comment>
<dbReference type="Pfam" id="PF13649">
    <property type="entry name" value="Methyltransf_25"/>
    <property type="match status" value="1"/>
</dbReference>
<evidence type="ECO:0000259" key="3">
    <source>
        <dbReference type="Pfam" id="PF13649"/>
    </source>
</evidence>
<name>A0ABW2PV92_9BACL</name>
<accession>A0ABW2PV92</accession>
<evidence type="ECO:0000256" key="1">
    <source>
        <dbReference type="ARBA" id="ARBA00022603"/>
    </source>
</evidence>
<dbReference type="PANTHER" id="PTHR43861">
    <property type="entry name" value="TRANS-ACONITATE 2-METHYLTRANSFERASE-RELATED"/>
    <property type="match status" value="1"/>
</dbReference>
<evidence type="ECO:0000256" key="2">
    <source>
        <dbReference type="ARBA" id="ARBA00022679"/>
    </source>
</evidence>